<reference evidence="6" key="1">
    <citation type="submission" date="2021-04" db="EMBL/GenBank/DDBJ databases">
        <title>Isolation and polyphasic classification of algal microorganism.</title>
        <authorList>
            <person name="Wang S."/>
        </authorList>
    </citation>
    <scope>NUCLEOTIDE SEQUENCE</scope>
    <source>
        <strain evidence="6">720a</strain>
    </source>
</reference>
<dbReference type="Gene3D" id="1.10.10.10">
    <property type="entry name" value="Winged helix-like DNA-binding domain superfamily/Winged helix DNA-binding domain"/>
    <property type="match status" value="1"/>
</dbReference>
<organism evidence="6 7">
    <name type="scientific">Virgibacillus salarius</name>
    <dbReference type="NCBI Taxonomy" id="447199"/>
    <lineage>
        <taxon>Bacteria</taxon>
        <taxon>Bacillati</taxon>
        <taxon>Bacillota</taxon>
        <taxon>Bacilli</taxon>
        <taxon>Bacillales</taxon>
        <taxon>Bacillaceae</taxon>
        <taxon>Virgibacillus</taxon>
    </lineage>
</organism>
<dbReference type="InterPro" id="IPR005119">
    <property type="entry name" value="LysR_subst-bd"/>
</dbReference>
<evidence type="ECO:0000259" key="5">
    <source>
        <dbReference type="PROSITE" id="PS50931"/>
    </source>
</evidence>
<sequence length="297" mass="33196">MNLEDLRVFTEVAKEANITKAAKSLNFVQSNVTAKIKRLEKNYETTLFYRHKHGVNLTATGEILFTYAEKVLRLMNDVEKTLKSSNKPNGTLSIGSMETTAATRLPNILSSYHKQYPQVELSLQTGTTADLIKATLKREIEGAFVAGEVNHPELEKIEVVEEELVLVSKKNILTSIDFDQLNNQTFIVFKSGCFYRDILENWLDSKGIRPTNMMELNTLDGVIGCVKAGLGISLLTKPVADKLDKDGDITRFTLPAEYGTITTRFINHKDIVKTSAFREFVSVIHSSVCLNKVLTSS</sequence>
<dbReference type="RefSeq" id="WP_166530944.1">
    <property type="nucleotide sequence ID" value="NZ_CP115959.1"/>
</dbReference>
<proteinExistence type="inferred from homology"/>
<evidence type="ECO:0000313" key="6">
    <source>
        <dbReference type="EMBL" id="MBR7798058.1"/>
    </source>
</evidence>
<evidence type="ECO:0000256" key="3">
    <source>
        <dbReference type="ARBA" id="ARBA00023125"/>
    </source>
</evidence>
<keyword evidence="7" id="KW-1185">Reference proteome</keyword>
<dbReference type="SUPFAM" id="SSF46785">
    <property type="entry name" value="Winged helix' DNA-binding domain"/>
    <property type="match status" value="1"/>
</dbReference>
<dbReference type="Pfam" id="PF00126">
    <property type="entry name" value="HTH_1"/>
    <property type="match status" value="1"/>
</dbReference>
<dbReference type="Proteomes" id="UP000675284">
    <property type="component" value="Unassembled WGS sequence"/>
</dbReference>
<dbReference type="Pfam" id="PF03466">
    <property type="entry name" value="LysR_substrate"/>
    <property type="match status" value="1"/>
</dbReference>
<dbReference type="SUPFAM" id="SSF53850">
    <property type="entry name" value="Periplasmic binding protein-like II"/>
    <property type="match status" value="1"/>
</dbReference>
<dbReference type="FunFam" id="1.10.10.10:FF:000001">
    <property type="entry name" value="LysR family transcriptional regulator"/>
    <property type="match status" value="1"/>
</dbReference>
<dbReference type="GO" id="GO:0003700">
    <property type="term" value="F:DNA-binding transcription factor activity"/>
    <property type="evidence" value="ECO:0007669"/>
    <property type="project" value="InterPro"/>
</dbReference>
<dbReference type="AlphaFoldDB" id="A0A941E1L0"/>
<accession>A0A941E1L0</accession>
<evidence type="ECO:0000256" key="2">
    <source>
        <dbReference type="ARBA" id="ARBA00023015"/>
    </source>
</evidence>
<keyword evidence="2" id="KW-0805">Transcription regulation</keyword>
<dbReference type="PANTHER" id="PTHR30126">
    <property type="entry name" value="HTH-TYPE TRANSCRIPTIONAL REGULATOR"/>
    <property type="match status" value="1"/>
</dbReference>
<evidence type="ECO:0000256" key="1">
    <source>
        <dbReference type="ARBA" id="ARBA00009437"/>
    </source>
</evidence>
<keyword evidence="3" id="KW-0238">DNA-binding</keyword>
<evidence type="ECO:0000256" key="4">
    <source>
        <dbReference type="ARBA" id="ARBA00023163"/>
    </source>
</evidence>
<comment type="similarity">
    <text evidence="1">Belongs to the LysR transcriptional regulatory family.</text>
</comment>
<name>A0A941E1L0_9BACI</name>
<comment type="caution">
    <text evidence="6">The sequence shown here is derived from an EMBL/GenBank/DDBJ whole genome shotgun (WGS) entry which is preliminary data.</text>
</comment>
<dbReference type="GO" id="GO:0000976">
    <property type="term" value="F:transcription cis-regulatory region binding"/>
    <property type="evidence" value="ECO:0007669"/>
    <property type="project" value="TreeGrafter"/>
</dbReference>
<evidence type="ECO:0000313" key="7">
    <source>
        <dbReference type="Proteomes" id="UP000675284"/>
    </source>
</evidence>
<dbReference type="InterPro" id="IPR000847">
    <property type="entry name" value="LysR_HTH_N"/>
</dbReference>
<dbReference type="PROSITE" id="PS50931">
    <property type="entry name" value="HTH_LYSR"/>
    <property type="match status" value="1"/>
</dbReference>
<protein>
    <submittedName>
        <fullName evidence="6">LysR family transcriptional regulator</fullName>
    </submittedName>
</protein>
<dbReference type="InterPro" id="IPR036390">
    <property type="entry name" value="WH_DNA-bd_sf"/>
</dbReference>
<feature type="domain" description="HTH lysR-type" evidence="5">
    <location>
        <begin position="1"/>
        <end position="58"/>
    </location>
</feature>
<dbReference type="Gene3D" id="3.40.190.290">
    <property type="match status" value="1"/>
</dbReference>
<keyword evidence="4" id="KW-0804">Transcription</keyword>
<gene>
    <name evidence="6" type="ORF">KCX74_18705</name>
</gene>
<dbReference type="CDD" id="cd08442">
    <property type="entry name" value="PBP2_YofA_SoxR_like"/>
    <property type="match status" value="1"/>
</dbReference>
<dbReference type="PANTHER" id="PTHR30126:SF40">
    <property type="entry name" value="HTH-TYPE TRANSCRIPTIONAL REGULATOR GLTR"/>
    <property type="match status" value="1"/>
</dbReference>
<dbReference type="InterPro" id="IPR036388">
    <property type="entry name" value="WH-like_DNA-bd_sf"/>
</dbReference>
<dbReference type="EMBL" id="JAGSOT010000085">
    <property type="protein sequence ID" value="MBR7798058.1"/>
    <property type="molecule type" value="Genomic_DNA"/>
</dbReference>